<gene>
    <name evidence="2" type="ORF">QO033_21520</name>
</gene>
<evidence type="ECO:0000313" key="3">
    <source>
        <dbReference type="Proteomes" id="UP001243757"/>
    </source>
</evidence>
<feature type="domain" description="N-acetyltransferase" evidence="1">
    <location>
        <begin position="15"/>
        <end position="150"/>
    </location>
</feature>
<dbReference type="Pfam" id="PF13302">
    <property type="entry name" value="Acetyltransf_3"/>
    <property type="match status" value="1"/>
</dbReference>
<dbReference type="InterPro" id="IPR016181">
    <property type="entry name" value="Acyl_CoA_acyltransferase"/>
</dbReference>
<dbReference type="PANTHER" id="PTHR43792">
    <property type="entry name" value="GNAT FAMILY, PUTATIVE (AFU_ORTHOLOGUE AFUA_3G00765)-RELATED-RELATED"/>
    <property type="match status" value="1"/>
</dbReference>
<dbReference type="RefSeq" id="WP_284482958.1">
    <property type="nucleotide sequence ID" value="NZ_JASNJD010000023.1"/>
</dbReference>
<dbReference type="SUPFAM" id="SSF55729">
    <property type="entry name" value="Acyl-CoA N-acyltransferases (Nat)"/>
    <property type="match status" value="1"/>
</dbReference>
<reference evidence="2 3" key="1">
    <citation type="submission" date="2023-05" db="EMBL/GenBank/DDBJ databases">
        <title>Pseudodonghicola sp. nov.</title>
        <authorList>
            <person name="Huang J."/>
        </authorList>
    </citation>
    <scope>NUCLEOTIDE SEQUENCE [LARGE SCALE GENOMIC DNA]</scope>
    <source>
        <strain evidence="2 3">IC7</strain>
    </source>
</reference>
<dbReference type="InterPro" id="IPR000182">
    <property type="entry name" value="GNAT_dom"/>
</dbReference>
<evidence type="ECO:0000259" key="1">
    <source>
        <dbReference type="Pfam" id="PF13302"/>
    </source>
</evidence>
<protein>
    <submittedName>
        <fullName evidence="2">GNAT family N-acetyltransferase</fullName>
    </submittedName>
</protein>
<accession>A0ABT7F6P8</accession>
<keyword evidence="3" id="KW-1185">Reference proteome</keyword>
<proteinExistence type="predicted"/>
<sequence length="174" mass="18906">MTPMSLPIPVIETDRLVLRGPVESDFDAHAALMASERSRFIGGPQDRAIAWRGFSGSIGHWVLRGYGMWVIADKADDTPLGRVGFINADGWDEPELGWHLYESAEGQGVAHEAALAARAYGAAQFGLDGVISYIDPANLRSQALAARLGAEIERDGEVMGHACQVWRHPKQEAL</sequence>
<organism evidence="2 3">
    <name type="scientific">Pseudodonghicola flavimaris</name>
    <dbReference type="NCBI Taxonomy" id="3050036"/>
    <lineage>
        <taxon>Bacteria</taxon>
        <taxon>Pseudomonadati</taxon>
        <taxon>Pseudomonadota</taxon>
        <taxon>Alphaproteobacteria</taxon>
        <taxon>Rhodobacterales</taxon>
        <taxon>Paracoccaceae</taxon>
        <taxon>Pseudodonghicola</taxon>
    </lineage>
</organism>
<name>A0ABT7F6P8_9RHOB</name>
<comment type="caution">
    <text evidence="2">The sequence shown here is derived from an EMBL/GenBank/DDBJ whole genome shotgun (WGS) entry which is preliminary data.</text>
</comment>
<dbReference type="EMBL" id="JASNJD010000023">
    <property type="protein sequence ID" value="MDK3020271.1"/>
    <property type="molecule type" value="Genomic_DNA"/>
</dbReference>
<dbReference type="PANTHER" id="PTHR43792:SF1">
    <property type="entry name" value="N-ACETYLTRANSFERASE DOMAIN-CONTAINING PROTEIN"/>
    <property type="match status" value="1"/>
</dbReference>
<dbReference type="InterPro" id="IPR051531">
    <property type="entry name" value="N-acetyltransferase"/>
</dbReference>
<dbReference type="Gene3D" id="3.40.630.30">
    <property type="match status" value="1"/>
</dbReference>
<evidence type="ECO:0000313" key="2">
    <source>
        <dbReference type="EMBL" id="MDK3020271.1"/>
    </source>
</evidence>
<dbReference type="Proteomes" id="UP001243757">
    <property type="component" value="Unassembled WGS sequence"/>
</dbReference>